<feature type="domain" description="Glycosyl hydrolase 109 C-terminal" evidence="7">
    <location>
        <begin position="135"/>
        <end position="287"/>
    </location>
</feature>
<evidence type="ECO:0000256" key="5">
    <source>
        <dbReference type="ARBA" id="ARBA00023295"/>
    </source>
</evidence>
<comment type="caution">
    <text evidence="8">The sequence shown here is derived from an EMBL/GenBank/DDBJ whole genome shotgun (WGS) entry which is preliminary data.</text>
</comment>
<evidence type="ECO:0000313" key="8">
    <source>
        <dbReference type="EMBL" id="NYH93224.1"/>
    </source>
</evidence>
<feature type="domain" description="Gfo/Idh/MocA-like oxidoreductase N-terminal" evidence="6">
    <location>
        <begin position="7"/>
        <end position="122"/>
    </location>
</feature>
<gene>
    <name evidence="8" type="ORF">F4554_005862</name>
</gene>
<evidence type="ECO:0000313" key="9">
    <source>
        <dbReference type="Proteomes" id="UP000579605"/>
    </source>
</evidence>
<dbReference type="GO" id="GO:0016491">
    <property type="term" value="F:oxidoreductase activity"/>
    <property type="evidence" value="ECO:0007669"/>
    <property type="project" value="UniProtKB-KW"/>
</dbReference>
<evidence type="ECO:0000259" key="6">
    <source>
        <dbReference type="Pfam" id="PF01408"/>
    </source>
</evidence>
<comment type="similarity">
    <text evidence="2">Belongs to the Gfo/Idh/MocA family. Glycosyl hydrolase 109 subfamily.</text>
</comment>
<keyword evidence="4" id="KW-0560">Oxidoreductase</keyword>
<dbReference type="InterPro" id="IPR036291">
    <property type="entry name" value="NAD(P)-bd_dom_sf"/>
</dbReference>
<keyword evidence="3" id="KW-0378">Hydrolase</keyword>
<name>A0A852ZJR5_9ACTN</name>
<accession>A0A852ZJR5</accession>
<dbReference type="SUPFAM" id="SSF55347">
    <property type="entry name" value="Glyceraldehyde-3-phosphate dehydrogenase-like, C-terminal domain"/>
    <property type="match status" value="1"/>
</dbReference>
<dbReference type="Pfam" id="PF21252">
    <property type="entry name" value="Glyco_hydro_109_C"/>
    <property type="match status" value="1"/>
</dbReference>
<protein>
    <submittedName>
        <fullName evidence="8">Putative dehydrogenase</fullName>
    </submittedName>
</protein>
<keyword evidence="5" id="KW-0326">Glycosidase</keyword>
<evidence type="ECO:0000256" key="2">
    <source>
        <dbReference type="ARBA" id="ARBA00009329"/>
    </source>
</evidence>
<evidence type="ECO:0000259" key="7">
    <source>
        <dbReference type="Pfam" id="PF21252"/>
    </source>
</evidence>
<dbReference type="InterPro" id="IPR049303">
    <property type="entry name" value="Glyco_hydro_109_C"/>
</dbReference>
<dbReference type="Proteomes" id="UP000579605">
    <property type="component" value="Unassembled WGS sequence"/>
</dbReference>
<dbReference type="GO" id="GO:0016798">
    <property type="term" value="F:hydrolase activity, acting on glycosyl bonds"/>
    <property type="evidence" value="ECO:0007669"/>
    <property type="project" value="UniProtKB-KW"/>
</dbReference>
<comment type="cofactor">
    <cofactor evidence="1">
        <name>NAD(+)</name>
        <dbReference type="ChEBI" id="CHEBI:57540"/>
    </cofactor>
</comment>
<dbReference type="RefSeq" id="WP_179790780.1">
    <property type="nucleotide sequence ID" value="NZ_BAAARR010000045.1"/>
</dbReference>
<keyword evidence="9" id="KW-1185">Reference proteome</keyword>
<evidence type="ECO:0000256" key="4">
    <source>
        <dbReference type="ARBA" id="ARBA00023002"/>
    </source>
</evidence>
<evidence type="ECO:0000256" key="1">
    <source>
        <dbReference type="ARBA" id="ARBA00001911"/>
    </source>
</evidence>
<dbReference type="PANTHER" id="PTHR43818:SF11">
    <property type="entry name" value="BCDNA.GH03377"/>
    <property type="match status" value="1"/>
</dbReference>
<dbReference type="Pfam" id="PF01408">
    <property type="entry name" value="GFO_IDH_MocA"/>
    <property type="match status" value="1"/>
</dbReference>
<dbReference type="PANTHER" id="PTHR43818">
    <property type="entry name" value="BCDNA.GH03377"/>
    <property type="match status" value="1"/>
</dbReference>
<dbReference type="InterPro" id="IPR050463">
    <property type="entry name" value="Gfo/Idh/MocA_oxidrdct_glycsds"/>
</dbReference>
<dbReference type="GO" id="GO:0000166">
    <property type="term" value="F:nucleotide binding"/>
    <property type="evidence" value="ECO:0007669"/>
    <property type="project" value="InterPro"/>
</dbReference>
<dbReference type="Gene3D" id="3.30.360.10">
    <property type="entry name" value="Dihydrodipicolinate Reductase, domain 2"/>
    <property type="match status" value="1"/>
</dbReference>
<dbReference type="AlphaFoldDB" id="A0A852ZJR5"/>
<proteinExistence type="inferred from homology"/>
<dbReference type="Gene3D" id="3.40.50.720">
    <property type="entry name" value="NAD(P)-binding Rossmann-like Domain"/>
    <property type="match status" value="1"/>
</dbReference>
<dbReference type="InterPro" id="IPR000683">
    <property type="entry name" value="Gfo/Idh/MocA-like_OxRdtase_N"/>
</dbReference>
<reference evidence="8 9" key="1">
    <citation type="submission" date="2020-07" db="EMBL/GenBank/DDBJ databases">
        <title>Sequencing the genomes of 1000 actinobacteria strains.</title>
        <authorList>
            <person name="Klenk H.-P."/>
        </authorList>
    </citation>
    <scope>NUCLEOTIDE SEQUENCE [LARGE SCALE GENOMIC DNA]</scope>
    <source>
        <strain evidence="8 9">DSM 18448</strain>
    </source>
</reference>
<sequence length="385" mass="41661">MTNREPLRIGIAGAARGAGFVAGVRVAESAGAARLEAVYDPDSSAVERFSRENDVPTTCASFEELLERVDAVVLSSPQHHHAPQAIAALDAGVHVLSEVPAAVSLLQSEALVGAVRASTATYAMAENYCYIRANLMVRTMARSGVFGELYYGEGEYLHDVRDLQQTPSGQRSWRSYWQAGRNGFTYPTHSLGPLLQWFDDRIVAVSCVGTGNHTAPEHEIDDTVVLLARTRRGALLRARLDMLSNRPHLMDYYSLQGTTGAYEAARAIGQEPRVYVRGRSTEGAWDSLDSYAADFLPARYAQPPTSAGHWGADAWPILDFLETVREGRPPQDSMPVDVYAALNMTLPGVVSEASINQGGTWIAVPDPTRFTAGIGTEPGRASPLA</sequence>
<organism evidence="8 9">
    <name type="scientific">Actinopolymorpha rutila</name>
    <dbReference type="NCBI Taxonomy" id="446787"/>
    <lineage>
        <taxon>Bacteria</taxon>
        <taxon>Bacillati</taxon>
        <taxon>Actinomycetota</taxon>
        <taxon>Actinomycetes</taxon>
        <taxon>Propionibacteriales</taxon>
        <taxon>Actinopolymorphaceae</taxon>
        <taxon>Actinopolymorpha</taxon>
    </lineage>
</organism>
<dbReference type="SUPFAM" id="SSF51735">
    <property type="entry name" value="NAD(P)-binding Rossmann-fold domains"/>
    <property type="match status" value="1"/>
</dbReference>
<evidence type="ECO:0000256" key="3">
    <source>
        <dbReference type="ARBA" id="ARBA00022801"/>
    </source>
</evidence>
<dbReference type="EMBL" id="JACBZH010000001">
    <property type="protein sequence ID" value="NYH93224.1"/>
    <property type="molecule type" value="Genomic_DNA"/>
</dbReference>